<dbReference type="GO" id="GO:0000387">
    <property type="term" value="P:spliceosomal snRNP assembly"/>
    <property type="evidence" value="ECO:0007669"/>
    <property type="project" value="InterPro"/>
</dbReference>
<reference evidence="2 3" key="1">
    <citation type="journal article" date="2023" name="Elife">
        <title>Identification of key yeast species and microbe-microbe interactions impacting larval growth of Drosophila in the wild.</title>
        <authorList>
            <person name="Mure A."/>
            <person name="Sugiura Y."/>
            <person name="Maeda R."/>
            <person name="Honda K."/>
            <person name="Sakurai N."/>
            <person name="Takahashi Y."/>
            <person name="Watada M."/>
            <person name="Katoh T."/>
            <person name="Gotoh A."/>
            <person name="Gotoh Y."/>
            <person name="Taniguchi I."/>
            <person name="Nakamura K."/>
            <person name="Hayashi T."/>
            <person name="Katayama T."/>
            <person name="Uemura T."/>
            <person name="Hattori Y."/>
        </authorList>
    </citation>
    <scope>NUCLEOTIDE SEQUENCE [LARGE SCALE GENOMIC DNA]</scope>
    <source>
        <strain evidence="2 3">KH-74</strain>
    </source>
</reference>
<sequence length="385" mass="43937">MDGSTYGHNAVFGLEDDAVNPLVVKYLADVRNEANATLITSFVKNEEPQTVKHSADMYDDEPVQGVSHSREATPTSDRFSQGNLGRDELVVSIEPRPSSLHNVERNLPARLQLFNSNLPVWGAWYNTTRDTLLSKGFTTQEYSSQILDLLLYHIKVYLHGSAEPMTGIRAHLCNLLKNHKVEDDLLKENTWVIDEEWIIPTLSRLDSVRLRDIGDIKRCLTGDYRDKRPRNYQQWTEFMKDNEPTASMFSTMVGIDDIWIILKFMKVNWIKQIAKDMSSHTSRTLAMWLLYSLLYLPKNLPASDISTIRDFSKKCRKLYLDKQVPTAHSNPSIFHTQLSKELKGLGITSPDPDMSMLEMVIIVASSVFGQQDLVLWDGVDVEETI</sequence>
<dbReference type="InterPro" id="IPR035426">
    <property type="entry name" value="Gemin2/Brr1"/>
</dbReference>
<dbReference type="Pfam" id="PF04938">
    <property type="entry name" value="SIP1"/>
    <property type="match status" value="1"/>
</dbReference>
<dbReference type="AlphaFoldDB" id="A0AAV5S3T4"/>
<evidence type="ECO:0000313" key="3">
    <source>
        <dbReference type="Proteomes" id="UP001377567"/>
    </source>
</evidence>
<dbReference type="Proteomes" id="UP001377567">
    <property type="component" value="Unassembled WGS sequence"/>
</dbReference>
<comment type="caution">
    <text evidence="2">The sequence shown here is derived from an EMBL/GenBank/DDBJ whole genome shotgun (WGS) entry which is preliminary data.</text>
</comment>
<proteinExistence type="predicted"/>
<feature type="region of interest" description="Disordered" evidence="1">
    <location>
        <begin position="63"/>
        <end position="82"/>
    </location>
</feature>
<dbReference type="InterPro" id="IPR023251">
    <property type="entry name" value="Brr1"/>
</dbReference>
<evidence type="ECO:0000313" key="2">
    <source>
        <dbReference type="EMBL" id="GMM58398.1"/>
    </source>
</evidence>
<evidence type="ECO:0000256" key="1">
    <source>
        <dbReference type="SAM" id="MobiDB-lite"/>
    </source>
</evidence>
<feature type="compositionally biased region" description="Polar residues" evidence="1">
    <location>
        <begin position="72"/>
        <end position="82"/>
    </location>
</feature>
<dbReference type="GO" id="GO:0030532">
    <property type="term" value="C:small nuclear ribonucleoprotein complex"/>
    <property type="evidence" value="ECO:0007669"/>
    <property type="project" value="InterPro"/>
</dbReference>
<keyword evidence="3" id="KW-1185">Reference proteome</keyword>
<dbReference type="Gene3D" id="1.20.58.1070">
    <property type="match status" value="1"/>
</dbReference>
<name>A0AAV5S3T4_MAUHU</name>
<accession>A0AAV5S3T4</accession>
<gene>
    <name evidence="2" type="ORF">DAKH74_050150</name>
</gene>
<dbReference type="PRINTS" id="PR02039">
    <property type="entry name" value="SPLICEFRBRR1"/>
</dbReference>
<organism evidence="2 3">
    <name type="scientific">Maudiozyma humilis</name>
    <name type="common">Sour dough yeast</name>
    <name type="synonym">Kazachstania humilis</name>
    <dbReference type="NCBI Taxonomy" id="51915"/>
    <lineage>
        <taxon>Eukaryota</taxon>
        <taxon>Fungi</taxon>
        <taxon>Dikarya</taxon>
        <taxon>Ascomycota</taxon>
        <taxon>Saccharomycotina</taxon>
        <taxon>Saccharomycetes</taxon>
        <taxon>Saccharomycetales</taxon>
        <taxon>Saccharomycetaceae</taxon>
        <taxon>Maudiozyma</taxon>
    </lineage>
</organism>
<protein>
    <submittedName>
        <fullName evidence="2">Brr1 protein</fullName>
    </submittedName>
</protein>
<dbReference type="EMBL" id="BTGD01000025">
    <property type="protein sequence ID" value="GMM58398.1"/>
    <property type="molecule type" value="Genomic_DNA"/>
</dbReference>